<keyword evidence="7" id="KW-0449">Lipoprotein</keyword>
<dbReference type="PANTHER" id="PTHR35789:SF1">
    <property type="entry name" value="SPORE GERMINATION PROTEIN B3"/>
    <property type="match status" value="1"/>
</dbReference>
<dbReference type="NCBIfam" id="TIGR02887">
    <property type="entry name" value="spore_ger_x_C"/>
    <property type="match status" value="1"/>
</dbReference>
<evidence type="ECO:0000256" key="7">
    <source>
        <dbReference type="ARBA" id="ARBA00023288"/>
    </source>
</evidence>
<evidence type="ECO:0000256" key="6">
    <source>
        <dbReference type="ARBA" id="ARBA00023139"/>
    </source>
</evidence>
<dbReference type="OrthoDB" id="9816067at2"/>
<keyword evidence="4" id="KW-0732">Signal</keyword>
<evidence type="ECO:0000313" key="11">
    <source>
        <dbReference type="EMBL" id="KQL54891.1"/>
    </source>
</evidence>
<dbReference type="AlphaFoldDB" id="A0A0Q3WZ91"/>
<gene>
    <name evidence="11" type="ORF">AN964_16190</name>
</gene>
<organism evidence="11 12">
    <name type="scientific">Heyndrickxia shackletonii</name>
    <dbReference type="NCBI Taxonomy" id="157838"/>
    <lineage>
        <taxon>Bacteria</taxon>
        <taxon>Bacillati</taxon>
        <taxon>Bacillota</taxon>
        <taxon>Bacilli</taxon>
        <taxon>Bacillales</taxon>
        <taxon>Bacillaceae</taxon>
        <taxon>Heyndrickxia</taxon>
    </lineage>
</organism>
<accession>A0A0Q3WZ91</accession>
<keyword evidence="3" id="KW-0309">Germination</keyword>
<reference evidence="11 12" key="1">
    <citation type="submission" date="2015-09" db="EMBL/GenBank/DDBJ databases">
        <title>Genome sequencing project for genomic taxonomy and phylogenomics of Bacillus-like bacteria.</title>
        <authorList>
            <person name="Liu B."/>
            <person name="Wang J."/>
            <person name="Zhu Y."/>
            <person name="Liu G."/>
            <person name="Chen Q."/>
            <person name="Chen Z."/>
            <person name="Lan J."/>
            <person name="Che J."/>
            <person name="Ge C."/>
            <person name="Shi H."/>
            <person name="Pan Z."/>
            <person name="Liu X."/>
        </authorList>
    </citation>
    <scope>NUCLEOTIDE SEQUENCE [LARGE SCALE GENOMIC DNA]</scope>
    <source>
        <strain evidence="11 12">LMG 18435</strain>
    </source>
</reference>
<dbReference type="EMBL" id="LJJC01000004">
    <property type="protein sequence ID" value="KQL54891.1"/>
    <property type="molecule type" value="Genomic_DNA"/>
</dbReference>
<feature type="domain" description="Spore germination GerAC-like C-terminal" evidence="9">
    <location>
        <begin position="243"/>
        <end position="408"/>
    </location>
</feature>
<evidence type="ECO:0000256" key="2">
    <source>
        <dbReference type="ARBA" id="ARBA00007886"/>
    </source>
</evidence>
<evidence type="ECO:0008006" key="13">
    <source>
        <dbReference type="Google" id="ProtNLM"/>
    </source>
</evidence>
<dbReference type="Pfam" id="PF05504">
    <property type="entry name" value="Spore_GerAC"/>
    <property type="match status" value="1"/>
</dbReference>
<dbReference type="PANTHER" id="PTHR35789">
    <property type="entry name" value="SPORE GERMINATION PROTEIN B3"/>
    <property type="match status" value="1"/>
</dbReference>
<sequence length="420" mass="47286">MNKTKTSIKIFLCFLITFLLSGCWSSKEINNIAIINAIGVDQNEKSEIVLSVAVIKPNNLFPQESTVREDKEDSFLVESASGKTLYDAMEKLSSTIADKIYLGHVNVVVFGEKAAQGGMEESLDFFKRENEFRPNILFFVTKGLAENVIKAAPNFNPTLGTEMYDLFKNNIFSGTKTVEDLSKFTESMTSNTIDPITGVINMTLDQDTDTDTDTNKNQKKSLKSIKSSQQTKESQHDVLKLQDTAVFKGSKLIGYLNESETKGLMWIRGKMKNSSEEIDCTNHSDNGSIKLQIQNSDSSMIPSNDNKKMTVKIKADATIMEISCKNKKLNPHQMKDLNRYFREKIEEEVTQTLLLAQKNWETDIFGFGKAIYRKHPSEWDKLSASWRNGGLKNLNVVLNIDANISRYGLTTEPSKANESR</sequence>
<dbReference type="InterPro" id="IPR057336">
    <property type="entry name" value="GerAC_N"/>
</dbReference>
<evidence type="ECO:0000256" key="3">
    <source>
        <dbReference type="ARBA" id="ARBA00022544"/>
    </source>
</evidence>
<comment type="similarity">
    <text evidence="2">Belongs to the GerABKC lipoprotein family.</text>
</comment>
<dbReference type="InterPro" id="IPR008844">
    <property type="entry name" value="Spore_GerAC-like"/>
</dbReference>
<dbReference type="InterPro" id="IPR038501">
    <property type="entry name" value="Spore_GerAC_C_sf"/>
</dbReference>
<dbReference type="RefSeq" id="WP_055740685.1">
    <property type="nucleotide sequence ID" value="NZ_JAAIWL010000010.1"/>
</dbReference>
<dbReference type="Proteomes" id="UP000051888">
    <property type="component" value="Unassembled WGS sequence"/>
</dbReference>
<evidence type="ECO:0000256" key="4">
    <source>
        <dbReference type="ARBA" id="ARBA00022729"/>
    </source>
</evidence>
<dbReference type="Gene3D" id="3.30.300.210">
    <property type="entry name" value="Nutrient germinant receptor protein C, domain 3"/>
    <property type="match status" value="1"/>
</dbReference>
<dbReference type="Pfam" id="PF25198">
    <property type="entry name" value="Spore_GerAC_N"/>
    <property type="match status" value="1"/>
</dbReference>
<evidence type="ECO:0000313" key="12">
    <source>
        <dbReference type="Proteomes" id="UP000051888"/>
    </source>
</evidence>
<dbReference type="InterPro" id="IPR046953">
    <property type="entry name" value="Spore_GerAC-like_C"/>
</dbReference>
<feature type="domain" description="Spore germination protein N-terminal" evidence="10">
    <location>
        <begin position="26"/>
        <end position="201"/>
    </location>
</feature>
<evidence type="ECO:0000256" key="1">
    <source>
        <dbReference type="ARBA" id="ARBA00004635"/>
    </source>
</evidence>
<comment type="caution">
    <text evidence="11">The sequence shown here is derived from an EMBL/GenBank/DDBJ whole genome shotgun (WGS) entry which is preliminary data.</text>
</comment>
<evidence type="ECO:0000256" key="8">
    <source>
        <dbReference type="SAM" id="MobiDB-lite"/>
    </source>
</evidence>
<dbReference type="GO" id="GO:0009847">
    <property type="term" value="P:spore germination"/>
    <property type="evidence" value="ECO:0007669"/>
    <property type="project" value="InterPro"/>
</dbReference>
<evidence type="ECO:0000259" key="9">
    <source>
        <dbReference type="Pfam" id="PF05504"/>
    </source>
</evidence>
<keyword evidence="12" id="KW-1185">Reference proteome</keyword>
<dbReference type="STRING" id="157838.AN964_16190"/>
<evidence type="ECO:0000259" key="10">
    <source>
        <dbReference type="Pfam" id="PF25198"/>
    </source>
</evidence>
<protein>
    <recommendedName>
        <fullName evidence="13">Ger(X)C family spore germination protein</fullName>
    </recommendedName>
</protein>
<feature type="region of interest" description="Disordered" evidence="8">
    <location>
        <begin position="205"/>
        <end position="236"/>
    </location>
</feature>
<comment type="subcellular location">
    <subcellularLocation>
        <location evidence="1">Membrane</location>
        <topology evidence="1">Lipid-anchor</topology>
    </subcellularLocation>
</comment>
<keyword evidence="6" id="KW-0564">Palmitate</keyword>
<proteinExistence type="inferred from homology"/>
<dbReference type="GO" id="GO:0016020">
    <property type="term" value="C:membrane"/>
    <property type="evidence" value="ECO:0007669"/>
    <property type="project" value="UniProtKB-SubCell"/>
</dbReference>
<name>A0A0Q3WZ91_9BACI</name>
<keyword evidence="5" id="KW-0472">Membrane</keyword>
<dbReference type="PATRIC" id="fig|157838.3.peg.3581"/>
<evidence type="ECO:0000256" key="5">
    <source>
        <dbReference type="ARBA" id="ARBA00023136"/>
    </source>
</evidence>
<dbReference type="PROSITE" id="PS51257">
    <property type="entry name" value="PROKAR_LIPOPROTEIN"/>
    <property type="match status" value="1"/>
</dbReference>